<gene>
    <name evidence="1" type="ORF">CGE01nite_16550</name>
</gene>
<proteinExistence type="predicted"/>
<name>A0A4Y3KLZ2_9CELL</name>
<accession>A0A4Y3KLZ2</accession>
<reference evidence="1 2" key="1">
    <citation type="submission" date="2019-06" db="EMBL/GenBank/DDBJ databases">
        <title>Whole genome shotgun sequence of Cellulomonas gelida NBRC 3748.</title>
        <authorList>
            <person name="Hosoyama A."/>
            <person name="Uohara A."/>
            <person name="Ohji S."/>
            <person name="Ichikawa N."/>
        </authorList>
    </citation>
    <scope>NUCLEOTIDE SEQUENCE [LARGE SCALE GENOMIC DNA]</scope>
    <source>
        <strain evidence="1 2">NBRC 3748</strain>
    </source>
</reference>
<sequence>MTGRARVEIARDGTPRLVIDDEWTLLELGGLVEMTNRGRQRRGLLPLEHASSVVAPARAAVALLGVVQSQPFDAQVAAPGGAWITTTEAARRMGISPQAITKRARAGSITATKAAGCWWIDAKETAQ</sequence>
<protein>
    <recommendedName>
        <fullName evidence="3">Helix-turn-helix domain-containing protein</fullName>
    </recommendedName>
</protein>
<dbReference type="AlphaFoldDB" id="A0A4Y3KLZ2"/>
<dbReference type="RefSeq" id="WP_141370200.1">
    <property type="nucleotide sequence ID" value="NZ_BJLQ01000014.1"/>
</dbReference>
<evidence type="ECO:0000313" key="2">
    <source>
        <dbReference type="Proteomes" id="UP000320461"/>
    </source>
</evidence>
<comment type="caution">
    <text evidence="1">The sequence shown here is derived from an EMBL/GenBank/DDBJ whole genome shotgun (WGS) entry which is preliminary data.</text>
</comment>
<evidence type="ECO:0008006" key="3">
    <source>
        <dbReference type="Google" id="ProtNLM"/>
    </source>
</evidence>
<dbReference type="Proteomes" id="UP000320461">
    <property type="component" value="Unassembled WGS sequence"/>
</dbReference>
<organism evidence="1 2">
    <name type="scientific">Cellulomonas gelida</name>
    <dbReference type="NCBI Taxonomy" id="1712"/>
    <lineage>
        <taxon>Bacteria</taxon>
        <taxon>Bacillati</taxon>
        <taxon>Actinomycetota</taxon>
        <taxon>Actinomycetes</taxon>
        <taxon>Micrococcales</taxon>
        <taxon>Cellulomonadaceae</taxon>
        <taxon>Cellulomonas</taxon>
    </lineage>
</organism>
<evidence type="ECO:0000313" key="1">
    <source>
        <dbReference type="EMBL" id="GEA84404.1"/>
    </source>
</evidence>
<keyword evidence="2" id="KW-1185">Reference proteome</keyword>
<dbReference type="EMBL" id="BJLQ01000014">
    <property type="protein sequence ID" value="GEA84404.1"/>
    <property type="molecule type" value="Genomic_DNA"/>
</dbReference>